<gene>
    <name evidence="1" type="ORF">LMH87_012201</name>
</gene>
<dbReference type="RefSeq" id="XP_056053222.1">
    <property type="nucleotide sequence ID" value="XM_056201473.1"/>
</dbReference>
<name>A0A9W8QDC1_AKAMU</name>
<sequence>MYKKPLSLCLVADWSTWFQTLKQEAVKYGVWKYIEKCYEDPSKWETLGRPELPVLPECLEHIPSCAEDGGDAVDTYKRAFDHFTEVTLPMYQLELKRYDAEWEGLQKVEQFFDRTVSKWEFGAVFTCSGSLRERVDSLRRVLQPSIDNQVTEAYHQLHHHLHTLHDGKHPDSSVDWS</sequence>
<dbReference type="GeneID" id="80899360"/>
<dbReference type="Proteomes" id="UP001144673">
    <property type="component" value="Chromosome 4"/>
</dbReference>
<organism evidence="1 2">
    <name type="scientific">Akanthomyces muscarius</name>
    <name type="common">Entomopathogenic fungus</name>
    <name type="synonym">Lecanicillium muscarium</name>
    <dbReference type="NCBI Taxonomy" id="2231603"/>
    <lineage>
        <taxon>Eukaryota</taxon>
        <taxon>Fungi</taxon>
        <taxon>Dikarya</taxon>
        <taxon>Ascomycota</taxon>
        <taxon>Pezizomycotina</taxon>
        <taxon>Sordariomycetes</taxon>
        <taxon>Hypocreomycetidae</taxon>
        <taxon>Hypocreales</taxon>
        <taxon>Cordycipitaceae</taxon>
        <taxon>Akanthomyces</taxon>
    </lineage>
</organism>
<dbReference type="EMBL" id="JAJHUN010000009">
    <property type="protein sequence ID" value="KAJ4151508.1"/>
    <property type="molecule type" value="Genomic_DNA"/>
</dbReference>
<dbReference type="KEGG" id="amus:LMH87_012201"/>
<proteinExistence type="predicted"/>
<keyword evidence="2" id="KW-1185">Reference proteome</keyword>
<dbReference type="AlphaFoldDB" id="A0A9W8QDC1"/>
<protein>
    <submittedName>
        <fullName evidence="1">Uncharacterized protein</fullName>
    </submittedName>
</protein>
<evidence type="ECO:0000313" key="1">
    <source>
        <dbReference type="EMBL" id="KAJ4151508.1"/>
    </source>
</evidence>
<comment type="caution">
    <text evidence="1">The sequence shown here is derived from an EMBL/GenBank/DDBJ whole genome shotgun (WGS) entry which is preliminary data.</text>
</comment>
<reference evidence="1" key="1">
    <citation type="journal article" date="2023" name="Access Microbiol">
        <title>De-novo genome assembly for Akanthomyces muscarius, a biocontrol agent of insect agricultural pests.</title>
        <authorList>
            <person name="Erdos Z."/>
            <person name="Studholme D.J."/>
            <person name="Raymond B."/>
            <person name="Sharma M."/>
        </authorList>
    </citation>
    <scope>NUCLEOTIDE SEQUENCE</scope>
    <source>
        <strain evidence="1">Ve6</strain>
    </source>
</reference>
<accession>A0A9W8QDC1</accession>
<evidence type="ECO:0000313" key="2">
    <source>
        <dbReference type="Proteomes" id="UP001144673"/>
    </source>
</evidence>